<dbReference type="Pfam" id="PF13558">
    <property type="entry name" value="SbcC_Walker_B"/>
    <property type="match status" value="1"/>
</dbReference>
<gene>
    <name evidence="3" type="ORF">SDC9_102593</name>
</gene>
<reference evidence="3" key="1">
    <citation type="submission" date="2019-08" db="EMBL/GenBank/DDBJ databases">
        <authorList>
            <person name="Kucharzyk K."/>
            <person name="Murdoch R.W."/>
            <person name="Higgins S."/>
            <person name="Loffler F."/>
        </authorList>
    </citation>
    <scope>NUCLEOTIDE SEQUENCE</scope>
</reference>
<evidence type="ECO:0008006" key="4">
    <source>
        <dbReference type="Google" id="ProtNLM"/>
    </source>
</evidence>
<feature type="coiled-coil region" evidence="1">
    <location>
        <begin position="95"/>
        <end position="129"/>
    </location>
</feature>
<feature type="region of interest" description="Disordered" evidence="2">
    <location>
        <begin position="1"/>
        <end position="23"/>
    </location>
</feature>
<protein>
    <recommendedName>
        <fullName evidence="4">Chromosome partition protein Smc</fullName>
    </recommendedName>
</protein>
<comment type="caution">
    <text evidence="3">The sequence shown here is derived from an EMBL/GenBank/DDBJ whole genome shotgun (WGS) entry which is preliminary data.</text>
</comment>
<evidence type="ECO:0000256" key="2">
    <source>
        <dbReference type="SAM" id="MobiDB-lite"/>
    </source>
</evidence>
<organism evidence="3">
    <name type="scientific">bioreactor metagenome</name>
    <dbReference type="NCBI Taxonomy" id="1076179"/>
    <lineage>
        <taxon>unclassified sequences</taxon>
        <taxon>metagenomes</taxon>
        <taxon>ecological metagenomes</taxon>
    </lineage>
</organism>
<dbReference type="EMBL" id="VSSQ01015440">
    <property type="protein sequence ID" value="MPM55796.1"/>
    <property type="molecule type" value="Genomic_DNA"/>
</dbReference>
<accession>A0A645ASB8</accession>
<evidence type="ECO:0000256" key="1">
    <source>
        <dbReference type="SAM" id="Coils"/>
    </source>
</evidence>
<proteinExistence type="predicted"/>
<evidence type="ECO:0000313" key="3">
    <source>
        <dbReference type="EMBL" id="MPM55796.1"/>
    </source>
</evidence>
<dbReference type="AlphaFoldDB" id="A0A645ASB8"/>
<keyword evidence="1" id="KW-0175">Coiled coil</keyword>
<sequence>MIRSAGTRHIKDDSSAINDPRNHILGWSNRDKIRRLEEEQKQLATAAQKQAEFIADAGRRQQTATTRATQAGKLQGFRLFSEIDWRSSVARRGELEQRKCELEQSSDKIKKLREQLDAVKAQISESDTTKTAKVGDRGGLQRRAQETSKQLEACRATLAACVEADLSVFDVALVELLADTELTISNAVMAEHRAEKALGDKLIAMENERGKIVAAIVRLMGTFLGEFPDLKADLHAGEEFIADFLRFEEGVRRDDLPRYDLKFQELMSRDVLVHVVKFQDALEGHCEEMQSKIGHLNTALKSIEYSPRTYITIRATQTQDSDIRNFRARLKGCLDYGLAPDSAARETAFQRISDLIDLFREKPDWTTKVTDTRNWLAFAVEERDRETGRQENIYEDTSGKSGGQKAKLAFTILASAVAYQYGIAKDRHNTESFRFVVVDEMFSRSDETNSRYALRLFAQFHLQLLIVCPFDARARVVEPFVSSYHLTLNPTTQYSTVRTVTVEEVREHLARQAPIPATNANA</sequence>
<name>A0A645ASB8_9ZZZZ</name>